<dbReference type="AlphaFoldDB" id="A0A5B8NP02"/>
<reference evidence="1" key="1">
    <citation type="submission" date="2019-08" db="EMBL/GenBank/DDBJ databases">
        <title>Carotenoids and Carotenoid Binding Proteins in the Halophilic Cyanobacterium Euhalothece sp. ZM00.</title>
        <authorList>
            <person name="Cho S.M."/>
            <person name="Song J.Y."/>
            <person name="Park Y.-I."/>
        </authorList>
    </citation>
    <scope>NUCLEOTIDE SEQUENCE [LARGE SCALE GENOMIC DNA]</scope>
    <source>
        <strain evidence="1">Z-M001</strain>
    </source>
</reference>
<organism evidence="1 2">
    <name type="scientific">Euhalothece natronophila Z-M001</name>
    <dbReference type="NCBI Taxonomy" id="522448"/>
    <lineage>
        <taxon>Bacteria</taxon>
        <taxon>Bacillati</taxon>
        <taxon>Cyanobacteriota</taxon>
        <taxon>Cyanophyceae</taxon>
        <taxon>Oscillatoriophycideae</taxon>
        <taxon>Chroococcales</taxon>
        <taxon>Halothecacae</taxon>
        <taxon>Halothece cluster</taxon>
        <taxon>Euhalothece</taxon>
    </lineage>
</organism>
<dbReference type="OrthoDB" id="483893at2"/>
<dbReference type="KEGG" id="enn:FRE64_10310"/>
<accession>A0A5B8NP02</accession>
<evidence type="ECO:0000313" key="1">
    <source>
        <dbReference type="EMBL" id="QDZ40311.1"/>
    </source>
</evidence>
<dbReference type="EMBL" id="CP042326">
    <property type="protein sequence ID" value="QDZ40311.1"/>
    <property type="molecule type" value="Genomic_DNA"/>
</dbReference>
<dbReference type="Proteomes" id="UP000318453">
    <property type="component" value="Chromosome"/>
</dbReference>
<sequence>MILNFSFKFIARKEKICCQFSLYKTYRVLSNAPVDVLWEKLINLGDVSWNPLLDHTNAPRGLQAKPGIIYQAVTRLTPIPIRVFVEKVSPGELISLRVLAIPGIQNRVTYQVESTLIGTYVSCSITLRGWLSPFLWWIIRPYASRVVRELAQSAESTEQVS</sequence>
<protein>
    <submittedName>
        <fullName evidence="1">SRPBCC family protein</fullName>
    </submittedName>
</protein>
<dbReference type="SUPFAM" id="SSF55961">
    <property type="entry name" value="Bet v1-like"/>
    <property type="match status" value="1"/>
</dbReference>
<keyword evidence="2" id="KW-1185">Reference proteome</keyword>
<dbReference type="RefSeq" id="WP_146295994.1">
    <property type="nucleotide sequence ID" value="NZ_CP042326.1"/>
</dbReference>
<gene>
    <name evidence="1" type="ORF">FRE64_10310</name>
</gene>
<name>A0A5B8NP02_9CHRO</name>
<evidence type="ECO:0000313" key="2">
    <source>
        <dbReference type="Proteomes" id="UP000318453"/>
    </source>
</evidence>
<proteinExistence type="predicted"/>